<dbReference type="InterPro" id="IPR004412">
    <property type="entry name" value="GatA"/>
</dbReference>
<sequence length="478" mass="51857">MSLIELRKQLDNKEISAPELTRQYLSRIAKVDPQLNSYITVCTEQAEKAAVHAQEEIDRGNQGPLTGIPYAVKDIFCTKDIRTTAGSHILKEYIPPYSATAVEKCQDAVLLGKTNMDEFAMGSSTEYSAFGPTKNPFDLTRVPGGTSGGSTAAVAADLAVFALGTDTGGSIRQPASFCNVVGLKLTYGRISRYGVIASASSLDTVGIITQNVADGAYVLKQLAGHDPLDATTSPVPIDDYLNSLEKTVSGLRVGIPKEYLELAGLDPRIKERFLAVQKVLAKLGVGVEEISLPHSRYGLATYYILNPSENSSNLARYDGIQYGRPAKGANSLDEVYTKTREEGFGAESKRRIMIGTFCLSAGYYDAYYKQAQKVRTLVSEDFTKAFEQVDVIMSPTSPTLPFKLGERESDPLSMYTSDIYTIPASLAGLPAFSLPAGAVDNLPVAVQLIAPQFAEKRILQLGYHLEQSFDFPKPKLVV</sequence>
<keyword evidence="7" id="KW-0808">Transferase</keyword>
<dbReference type="AlphaFoldDB" id="A0A1G2BEZ7"/>
<dbReference type="PANTHER" id="PTHR11895:SF151">
    <property type="entry name" value="GLUTAMYL-TRNA(GLN) AMIDOTRANSFERASE SUBUNIT A"/>
    <property type="match status" value="1"/>
</dbReference>
<dbReference type="EMBL" id="MHKI01000006">
    <property type="protein sequence ID" value="OGY87722.1"/>
    <property type="molecule type" value="Genomic_DNA"/>
</dbReference>
<dbReference type="GO" id="GO:0016740">
    <property type="term" value="F:transferase activity"/>
    <property type="evidence" value="ECO:0007669"/>
    <property type="project" value="UniProtKB-KW"/>
</dbReference>
<dbReference type="InterPro" id="IPR000120">
    <property type="entry name" value="Amidase"/>
</dbReference>
<keyword evidence="3 5" id="KW-0067">ATP-binding</keyword>
<dbReference type="InterPro" id="IPR036928">
    <property type="entry name" value="AS_sf"/>
</dbReference>
<dbReference type="SUPFAM" id="SSF75304">
    <property type="entry name" value="Amidase signature (AS) enzymes"/>
    <property type="match status" value="1"/>
</dbReference>
<proteinExistence type="inferred from homology"/>
<comment type="subunit">
    <text evidence="5">Heterotrimer of A, B and C subunits.</text>
</comment>
<feature type="active site" description="Acyl-ester intermediate" evidence="5">
    <location>
        <position position="170"/>
    </location>
</feature>
<evidence type="ECO:0000256" key="4">
    <source>
        <dbReference type="ARBA" id="ARBA00022917"/>
    </source>
</evidence>
<protein>
    <recommendedName>
        <fullName evidence="5">Glutamyl-tRNA(Gln) amidotransferase subunit A</fullName>
        <shortName evidence="5">Glu-ADT subunit A</shortName>
        <ecNumber evidence="5">6.3.5.7</ecNumber>
    </recommendedName>
</protein>
<dbReference type="GO" id="GO:0030956">
    <property type="term" value="C:glutamyl-tRNA(Gln) amidotransferase complex"/>
    <property type="evidence" value="ECO:0007669"/>
    <property type="project" value="InterPro"/>
</dbReference>
<evidence type="ECO:0000256" key="5">
    <source>
        <dbReference type="HAMAP-Rule" id="MF_00120"/>
    </source>
</evidence>
<reference evidence="7 8" key="1">
    <citation type="journal article" date="2016" name="Nat. Commun.">
        <title>Thousands of microbial genomes shed light on interconnected biogeochemical processes in an aquifer system.</title>
        <authorList>
            <person name="Anantharaman K."/>
            <person name="Brown C.T."/>
            <person name="Hug L.A."/>
            <person name="Sharon I."/>
            <person name="Castelle C.J."/>
            <person name="Probst A.J."/>
            <person name="Thomas B.C."/>
            <person name="Singh A."/>
            <person name="Wilkins M.J."/>
            <person name="Karaoz U."/>
            <person name="Brodie E.L."/>
            <person name="Williams K.H."/>
            <person name="Hubbard S.S."/>
            <person name="Banfield J.F."/>
        </authorList>
    </citation>
    <scope>NUCLEOTIDE SEQUENCE [LARGE SCALE GENOMIC DNA]</scope>
</reference>
<feature type="active site" description="Charge relay system" evidence="5">
    <location>
        <position position="73"/>
    </location>
</feature>
<evidence type="ECO:0000256" key="3">
    <source>
        <dbReference type="ARBA" id="ARBA00022840"/>
    </source>
</evidence>
<evidence type="ECO:0000259" key="6">
    <source>
        <dbReference type="Pfam" id="PF01425"/>
    </source>
</evidence>
<dbReference type="Proteomes" id="UP000176420">
    <property type="component" value="Unassembled WGS sequence"/>
</dbReference>
<comment type="caution">
    <text evidence="7">The sequence shown here is derived from an EMBL/GenBank/DDBJ whole genome shotgun (WGS) entry which is preliminary data.</text>
</comment>
<comment type="catalytic activity">
    <reaction evidence="5">
        <text>L-glutamyl-tRNA(Gln) + L-glutamine + ATP + H2O = L-glutaminyl-tRNA(Gln) + L-glutamate + ADP + phosphate + H(+)</text>
        <dbReference type="Rhea" id="RHEA:17521"/>
        <dbReference type="Rhea" id="RHEA-COMP:9681"/>
        <dbReference type="Rhea" id="RHEA-COMP:9684"/>
        <dbReference type="ChEBI" id="CHEBI:15377"/>
        <dbReference type="ChEBI" id="CHEBI:15378"/>
        <dbReference type="ChEBI" id="CHEBI:29985"/>
        <dbReference type="ChEBI" id="CHEBI:30616"/>
        <dbReference type="ChEBI" id="CHEBI:43474"/>
        <dbReference type="ChEBI" id="CHEBI:58359"/>
        <dbReference type="ChEBI" id="CHEBI:78520"/>
        <dbReference type="ChEBI" id="CHEBI:78521"/>
        <dbReference type="ChEBI" id="CHEBI:456216"/>
        <dbReference type="EC" id="6.3.5.7"/>
    </reaction>
</comment>
<organism evidence="7 8">
    <name type="scientific">Candidatus Kerfeldbacteria bacterium RIFOXYB2_FULL_38_14</name>
    <dbReference type="NCBI Taxonomy" id="1798547"/>
    <lineage>
        <taxon>Bacteria</taxon>
        <taxon>Candidatus Kerfeldiibacteriota</taxon>
    </lineage>
</organism>
<evidence type="ECO:0000313" key="8">
    <source>
        <dbReference type="Proteomes" id="UP000176420"/>
    </source>
</evidence>
<dbReference type="Gene3D" id="3.90.1300.10">
    <property type="entry name" value="Amidase signature (AS) domain"/>
    <property type="match status" value="1"/>
</dbReference>
<dbReference type="GO" id="GO:0050567">
    <property type="term" value="F:glutaminyl-tRNA synthase (glutamine-hydrolyzing) activity"/>
    <property type="evidence" value="ECO:0007669"/>
    <property type="project" value="UniProtKB-UniRule"/>
</dbReference>
<dbReference type="Pfam" id="PF01425">
    <property type="entry name" value="Amidase"/>
    <property type="match status" value="1"/>
</dbReference>
<evidence type="ECO:0000256" key="2">
    <source>
        <dbReference type="ARBA" id="ARBA00022741"/>
    </source>
</evidence>
<dbReference type="InterPro" id="IPR023631">
    <property type="entry name" value="Amidase_dom"/>
</dbReference>
<evidence type="ECO:0000313" key="7">
    <source>
        <dbReference type="EMBL" id="OGY87722.1"/>
    </source>
</evidence>
<keyword evidence="2 5" id="KW-0547">Nucleotide-binding</keyword>
<comment type="function">
    <text evidence="5">Allows the formation of correctly charged Gln-tRNA(Gln) through the transamidation of misacylated Glu-tRNA(Gln) in organisms which lack glutaminyl-tRNA synthetase. The reaction takes place in the presence of glutamine and ATP through an activated gamma-phospho-Glu-tRNA(Gln).</text>
</comment>
<keyword evidence="4 5" id="KW-0648">Protein biosynthesis</keyword>
<gene>
    <name evidence="5 7" type="primary">gatA</name>
    <name evidence="7" type="ORF">A2319_04725</name>
</gene>
<comment type="caution">
    <text evidence="5">Lacks conserved residue(s) required for the propagation of feature annotation.</text>
</comment>
<dbReference type="GO" id="GO:0006412">
    <property type="term" value="P:translation"/>
    <property type="evidence" value="ECO:0007669"/>
    <property type="project" value="UniProtKB-UniRule"/>
</dbReference>
<keyword evidence="1 5" id="KW-0436">Ligase</keyword>
<accession>A0A1G2BEZ7</accession>
<evidence type="ECO:0000256" key="1">
    <source>
        <dbReference type="ARBA" id="ARBA00022598"/>
    </source>
</evidence>
<name>A0A1G2BEZ7_9BACT</name>
<dbReference type="PANTHER" id="PTHR11895">
    <property type="entry name" value="TRANSAMIDASE"/>
    <property type="match status" value="1"/>
</dbReference>
<dbReference type="HAMAP" id="MF_00120">
    <property type="entry name" value="GatA"/>
    <property type="match status" value="1"/>
</dbReference>
<dbReference type="GO" id="GO:0005524">
    <property type="term" value="F:ATP binding"/>
    <property type="evidence" value="ECO:0007669"/>
    <property type="project" value="UniProtKB-KW"/>
</dbReference>
<feature type="domain" description="Amidase" evidence="6">
    <location>
        <begin position="19"/>
        <end position="459"/>
    </location>
</feature>
<dbReference type="EC" id="6.3.5.7" evidence="5"/>
<dbReference type="NCBIfam" id="TIGR00132">
    <property type="entry name" value="gatA"/>
    <property type="match status" value="1"/>
</dbReference>
<comment type="similarity">
    <text evidence="5">Belongs to the amidase family. GatA subfamily.</text>
</comment>